<comment type="caution">
    <text evidence="1">The sequence shown here is derived from an EMBL/GenBank/DDBJ whole genome shotgun (WGS) entry which is preliminary data.</text>
</comment>
<reference evidence="1" key="1">
    <citation type="submission" date="2022-10" db="EMBL/GenBank/DDBJ databases">
        <title>Comparative genomic analysis of Cohnella hashimotonis sp. nov., isolated from the International Space Station.</title>
        <authorList>
            <person name="Simpson A."/>
            <person name="Venkateswaran K."/>
        </authorList>
    </citation>
    <scope>NUCLEOTIDE SEQUENCE</scope>
    <source>
        <strain evidence="1">DSM 28161</strain>
    </source>
</reference>
<dbReference type="EMBL" id="JAPDIA010000003">
    <property type="protein sequence ID" value="MDG0809113.1"/>
    <property type="molecule type" value="Genomic_DNA"/>
</dbReference>
<evidence type="ECO:0000313" key="1">
    <source>
        <dbReference type="EMBL" id="MDG0809113.1"/>
    </source>
</evidence>
<sequence>MSEFSASYHLKAKDREQAIKLIKDAGHQGFVFNETNGWVTFLIKGQVFDISESVLQCNPGLLVHYVYAEDHGWEFRVFEKDRVVFEYTCDWTDELHIEKNVYNLDVIIEMISSRGHEASDLEEIFEMDAFDYEHSPAYQLAEKIGLVHYEWLSADYLSSDDELEERGLIHVG</sequence>
<dbReference type="RefSeq" id="WP_277530213.1">
    <property type="nucleotide sequence ID" value="NZ_JAPDIA010000003.1"/>
</dbReference>
<dbReference type="Proteomes" id="UP001153404">
    <property type="component" value="Unassembled WGS sequence"/>
</dbReference>
<gene>
    <name evidence="1" type="ORF">OMP40_06755</name>
</gene>
<proteinExistence type="predicted"/>
<keyword evidence="2" id="KW-1185">Reference proteome</keyword>
<organism evidence="1 2">
    <name type="scientific">Cohnella rhizosphaerae</name>
    <dbReference type="NCBI Taxonomy" id="1457232"/>
    <lineage>
        <taxon>Bacteria</taxon>
        <taxon>Bacillati</taxon>
        <taxon>Bacillota</taxon>
        <taxon>Bacilli</taxon>
        <taxon>Bacillales</taxon>
        <taxon>Paenibacillaceae</taxon>
        <taxon>Cohnella</taxon>
    </lineage>
</organism>
<name>A0A9X4QS98_9BACL</name>
<protein>
    <submittedName>
        <fullName evidence="1">Uncharacterized protein</fullName>
    </submittedName>
</protein>
<dbReference type="AlphaFoldDB" id="A0A9X4QS98"/>
<evidence type="ECO:0000313" key="2">
    <source>
        <dbReference type="Proteomes" id="UP001153404"/>
    </source>
</evidence>
<accession>A0A9X4QS98</accession>